<dbReference type="GO" id="GO:0031125">
    <property type="term" value="P:rRNA 3'-end processing"/>
    <property type="evidence" value="ECO:0007669"/>
    <property type="project" value="TreeGrafter"/>
</dbReference>
<keyword evidence="2" id="KW-0547">Nucleotide-binding</keyword>
<dbReference type="RefSeq" id="WP_035313257.1">
    <property type="nucleotide sequence ID" value="NZ_AODH01000008.1"/>
</dbReference>
<sequence>MQTKTLFFEGQDGKKAFYGKPSIATIEAGLAQLQHQQLARRFPTPIKSTITADTTLNQTDGLPVSGTFLVGTALNKGKYISFQLENTSATFEGRQWVNGDGRQQLELLETTAAHISGKMNEFPKGSGRFSIMCTQIKPLHLDETAAQALQRQLPEDVSFQAIVDEFFYYISLLDEAHQQATFTLLDEVWTDFATRYGAKGHHHNYRGGLLQHTVEVLRIATTIFAQSDDPLTLAKHFNVLVRLFQSLGWQEMLTSVAKEQPRLPFNSYSEASEHLLSICQQTLAAHLHDQGSINTLVFGIIFHDIGKIIEYSTVGDNSGEKYKLWFGADFEVPHYRAGAIDMDVIGKRFGHIQLGVMYLSRAMYQQATLLPLNAWLDAIAIIQSHHGKAEWGSPQQPRTTIELMVHLADFIDSRIASEH</sequence>
<dbReference type="OrthoDB" id="9778453at2"/>
<comment type="caution">
    <text evidence="2">The sequence shown here is derived from an EMBL/GenBank/DDBJ whole genome shotgun (WGS) entry which is preliminary data.</text>
</comment>
<dbReference type="GO" id="GO:0016787">
    <property type="term" value="F:hydrolase activity"/>
    <property type="evidence" value="ECO:0007669"/>
    <property type="project" value="UniProtKB-KW"/>
</dbReference>
<dbReference type="Proteomes" id="UP000019243">
    <property type="component" value="Unassembled WGS sequence"/>
</dbReference>
<accession>W7CQC1</accession>
<reference evidence="2 3" key="1">
    <citation type="submission" date="2012-12" db="EMBL/GenBank/DDBJ databases">
        <title>Novel taxa of Listeriaceae from agricultural environments in the United States.</title>
        <authorList>
            <person name="den Bakker H.C."/>
            <person name="Allred A."/>
            <person name="Warchocki S."/>
            <person name="Wright E.M."/>
            <person name="Burrell A."/>
            <person name="Nightingale K.K."/>
            <person name="Kephart D."/>
            <person name="Wiedmann M."/>
        </authorList>
    </citation>
    <scope>NUCLEOTIDE SEQUENCE [LARGE SCALE GENOMIC DNA]</scope>
    <source>
        <strain evidence="2 3">FSL F6-1037</strain>
    </source>
</reference>
<dbReference type="SUPFAM" id="SSF109604">
    <property type="entry name" value="HD-domain/PDEase-like"/>
    <property type="match status" value="1"/>
</dbReference>
<gene>
    <name evidence="2" type="ORF">BCAMP_02215</name>
</gene>
<protein>
    <submittedName>
        <fullName evidence="2">OB-fold tRNA/helicase-type nucleic acid binding-protein</fullName>
    </submittedName>
</protein>
<dbReference type="STRING" id="1265861.BCAMP_02215"/>
<name>W7CQC1_9LIST</name>
<keyword evidence="2" id="KW-0067">ATP-binding</keyword>
<dbReference type="InterPro" id="IPR050798">
    <property type="entry name" value="YhaM_exoribonuc/phosphodiest"/>
</dbReference>
<proteinExistence type="predicted"/>
<evidence type="ECO:0000313" key="2">
    <source>
        <dbReference type="EMBL" id="EUJ41819.1"/>
    </source>
</evidence>
<keyword evidence="3" id="KW-1185">Reference proteome</keyword>
<evidence type="ECO:0000313" key="3">
    <source>
        <dbReference type="Proteomes" id="UP000019243"/>
    </source>
</evidence>
<dbReference type="AlphaFoldDB" id="W7CQC1"/>
<dbReference type="PANTHER" id="PTHR37294">
    <property type="entry name" value="3'-5' EXORIBONUCLEASE YHAM"/>
    <property type="match status" value="1"/>
</dbReference>
<keyword evidence="1" id="KW-0378">Hydrolase</keyword>
<dbReference type="PANTHER" id="PTHR37294:SF1">
    <property type="entry name" value="3'-5' EXORIBONUCLEASE YHAM"/>
    <property type="match status" value="1"/>
</dbReference>
<evidence type="ECO:0000256" key="1">
    <source>
        <dbReference type="ARBA" id="ARBA00022801"/>
    </source>
</evidence>
<dbReference type="EMBL" id="AODH01000008">
    <property type="protein sequence ID" value="EUJ41819.1"/>
    <property type="molecule type" value="Genomic_DNA"/>
</dbReference>
<organism evidence="2 3">
    <name type="scientific">Brochothrix campestris FSL F6-1037</name>
    <dbReference type="NCBI Taxonomy" id="1265861"/>
    <lineage>
        <taxon>Bacteria</taxon>
        <taxon>Bacillati</taxon>
        <taxon>Bacillota</taxon>
        <taxon>Bacilli</taxon>
        <taxon>Bacillales</taxon>
        <taxon>Listeriaceae</taxon>
        <taxon>Brochothrix</taxon>
    </lineage>
</organism>
<keyword evidence="2" id="KW-0347">Helicase</keyword>
<dbReference type="GO" id="GO:0004386">
    <property type="term" value="F:helicase activity"/>
    <property type="evidence" value="ECO:0007669"/>
    <property type="project" value="UniProtKB-KW"/>
</dbReference>